<gene>
    <name evidence="2" type="ORF">HU200_023502</name>
</gene>
<protein>
    <recommendedName>
        <fullName evidence="4">Phylloplanin</fullName>
    </recommendedName>
</protein>
<dbReference type="InterPro" id="IPR040404">
    <property type="entry name" value="Phylloplanin-like"/>
</dbReference>
<evidence type="ECO:0008006" key="4">
    <source>
        <dbReference type="Google" id="ProtNLM"/>
    </source>
</evidence>
<name>A0A835CCV7_9POAL</name>
<evidence type="ECO:0000313" key="3">
    <source>
        <dbReference type="Proteomes" id="UP000636709"/>
    </source>
</evidence>
<feature type="signal peptide" evidence="1">
    <location>
        <begin position="1"/>
        <end position="25"/>
    </location>
</feature>
<dbReference type="PROSITE" id="PS51257">
    <property type="entry name" value="PROKAR_LIPOPROTEIN"/>
    <property type="match status" value="1"/>
</dbReference>
<dbReference type="PANTHER" id="PTHR34458:SF12">
    <property type="entry name" value="PHYLLOPLANIN"/>
    <property type="match status" value="1"/>
</dbReference>
<reference evidence="2" key="1">
    <citation type="submission" date="2020-07" db="EMBL/GenBank/DDBJ databases">
        <title>Genome sequence and genetic diversity analysis of an under-domesticated orphan crop, white fonio (Digitaria exilis).</title>
        <authorList>
            <person name="Bennetzen J.L."/>
            <person name="Chen S."/>
            <person name="Ma X."/>
            <person name="Wang X."/>
            <person name="Yssel A.E.J."/>
            <person name="Chaluvadi S.R."/>
            <person name="Johnson M."/>
            <person name="Gangashetty P."/>
            <person name="Hamidou F."/>
            <person name="Sanogo M.D."/>
            <person name="Zwaenepoel A."/>
            <person name="Wallace J."/>
            <person name="Van De Peer Y."/>
            <person name="Van Deynze A."/>
        </authorList>
    </citation>
    <scope>NUCLEOTIDE SEQUENCE</scope>
    <source>
        <tissue evidence="2">Leaves</tissue>
    </source>
</reference>
<organism evidence="2 3">
    <name type="scientific">Digitaria exilis</name>
    <dbReference type="NCBI Taxonomy" id="1010633"/>
    <lineage>
        <taxon>Eukaryota</taxon>
        <taxon>Viridiplantae</taxon>
        <taxon>Streptophyta</taxon>
        <taxon>Embryophyta</taxon>
        <taxon>Tracheophyta</taxon>
        <taxon>Spermatophyta</taxon>
        <taxon>Magnoliopsida</taxon>
        <taxon>Liliopsida</taxon>
        <taxon>Poales</taxon>
        <taxon>Poaceae</taxon>
        <taxon>PACMAD clade</taxon>
        <taxon>Panicoideae</taxon>
        <taxon>Panicodae</taxon>
        <taxon>Paniceae</taxon>
        <taxon>Anthephorinae</taxon>
        <taxon>Digitaria</taxon>
    </lineage>
</organism>
<keyword evidence="1" id="KW-0732">Signal</keyword>
<comment type="caution">
    <text evidence="2">The sequence shown here is derived from an EMBL/GenBank/DDBJ whole genome shotgun (WGS) entry which is preliminary data.</text>
</comment>
<dbReference type="AlphaFoldDB" id="A0A835CCV7"/>
<accession>A0A835CCV7</accession>
<dbReference type="EMBL" id="JACEFO010001687">
    <property type="protein sequence ID" value="KAF8721086.1"/>
    <property type="molecule type" value="Genomic_DNA"/>
</dbReference>
<keyword evidence="3" id="KW-1185">Reference proteome</keyword>
<dbReference type="Proteomes" id="UP000636709">
    <property type="component" value="Unassembled WGS sequence"/>
</dbReference>
<proteinExistence type="predicted"/>
<feature type="chain" id="PRO_5032997910" description="Phylloplanin" evidence="1">
    <location>
        <begin position="26"/>
        <end position="131"/>
    </location>
</feature>
<dbReference type="PANTHER" id="PTHR34458">
    <property type="entry name" value="POLLEN OLE E 1 ALLERGEN AND EXTENSIN FAMILY PROTEIN-RELATED"/>
    <property type="match status" value="1"/>
</dbReference>
<dbReference type="OrthoDB" id="905355at2759"/>
<evidence type="ECO:0000256" key="1">
    <source>
        <dbReference type="SAM" id="SignalP"/>
    </source>
</evidence>
<dbReference type="Gramene" id="Dexi9A01G0036240.1">
    <property type="protein sequence ID" value="Dexi9A01G0036240.1:cds"/>
    <property type="gene ID" value="Dexi9A01G0036240"/>
</dbReference>
<sequence length="131" mass="12963">MAPRASVLLLAVAVAAAACAATASSAQTSRLGRIVVSGVVPCNTGTLIDVATSPAFPDAKVELRCGGSVVAKATTGRDGSFEMEADAVTSALGTLLGGCDLVMMSSLQGPLAGMLGGVFRLGPAGFSFRMN</sequence>
<evidence type="ECO:0000313" key="2">
    <source>
        <dbReference type="EMBL" id="KAF8721086.1"/>
    </source>
</evidence>